<reference evidence="2" key="1">
    <citation type="journal article" date="2019" name="Int. J. Syst. Evol. Microbiol.">
        <title>The Global Catalogue of Microorganisms (GCM) 10K type strain sequencing project: providing services to taxonomists for standard genome sequencing and annotation.</title>
        <authorList>
            <consortium name="The Broad Institute Genomics Platform"/>
            <consortium name="The Broad Institute Genome Sequencing Center for Infectious Disease"/>
            <person name="Wu L."/>
            <person name="Ma J."/>
        </authorList>
    </citation>
    <scope>NUCLEOTIDE SEQUENCE [LARGE SCALE GENOMIC DNA]</scope>
    <source>
        <strain evidence="2">JCM 18459</strain>
    </source>
</reference>
<accession>A0ABP9Q2T2</accession>
<evidence type="ECO:0000313" key="1">
    <source>
        <dbReference type="EMBL" id="GAA5153131.1"/>
    </source>
</evidence>
<gene>
    <name evidence="1" type="ORF">GCM10023340_34630</name>
</gene>
<dbReference type="PROSITE" id="PS51257">
    <property type="entry name" value="PROKAR_LIPOPROTEIN"/>
    <property type="match status" value="1"/>
</dbReference>
<name>A0ABP9Q2T2_9ACTN</name>
<comment type="caution">
    <text evidence="1">The sequence shown here is derived from an EMBL/GenBank/DDBJ whole genome shotgun (WGS) entry which is preliminary data.</text>
</comment>
<dbReference type="Proteomes" id="UP001500221">
    <property type="component" value="Unassembled WGS sequence"/>
</dbReference>
<dbReference type="EMBL" id="BAABKG010000004">
    <property type="protein sequence ID" value="GAA5153131.1"/>
    <property type="molecule type" value="Genomic_DNA"/>
</dbReference>
<evidence type="ECO:0000313" key="2">
    <source>
        <dbReference type="Proteomes" id="UP001500221"/>
    </source>
</evidence>
<organism evidence="1 2">
    <name type="scientific">Nocardioides marinquilinus</name>
    <dbReference type="NCBI Taxonomy" id="1210400"/>
    <lineage>
        <taxon>Bacteria</taxon>
        <taxon>Bacillati</taxon>
        <taxon>Actinomycetota</taxon>
        <taxon>Actinomycetes</taxon>
        <taxon>Propionibacteriales</taxon>
        <taxon>Nocardioidaceae</taxon>
        <taxon>Nocardioides</taxon>
    </lineage>
</organism>
<dbReference type="RefSeq" id="WP_345461446.1">
    <property type="nucleotide sequence ID" value="NZ_BAABKG010000004.1"/>
</dbReference>
<protein>
    <submittedName>
        <fullName evidence="1">Uncharacterized protein</fullName>
    </submittedName>
</protein>
<keyword evidence="2" id="KW-1185">Reference proteome</keyword>
<sequence>MTAGRHRASSGTGRGHRTGLGLAALVLAVLACVQLPGTLAAWSDGSAATTGTLTAGSMDLQLAAEGGATGAVGLGTAFDAAAITWSGLSPGERRAFELTVRNVGSPPMSWSATARQGATPAWTFTGDPVTVQLFEGTRTAVDTTYPVEESCTGTALGPVRAVGTSAAALVTAARRVAPGALDRVCAVVGLATDATNANQGKRGAVVLDLTGAQATS</sequence>
<proteinExistence type="predicted"/>